<dbReference type="RefSeq" id="WP_011826891.1">
    <property type="nucleotide sequence ID" value="NC_008820.1"/>
</dbReference>
<evidence type="ECO:0000256" key="1">
    <source>
        <dbReference type="SAM" id="MobiDB-lite"/>
    </source>
</evidence>
<dbReference type="InterPro" id="IPR003724">
    <property type="entry name" value="CblAdoTrfase_CobA"/>
</dbReference>
<dbReference type="EMBL" id="CP000554">
    <property type="protein sequence ID" value="ABM79023.1"/>
    <property type="molecule type" value="Genomic_DNA"/>
</dbReference>
<accession>A2CC13</accession>
<keyword evidence="2" id="KW-0808">Transferase</keyword>
<feature type="compositionally biased region" description="Polar residues" evidence="1">
    <location>
        <begin position="1"/>
        <end position="15"/>
    </location>
</feature>
<dbReference type="STRING" id="59922.P9303_22881"/>
<dbReference type="SUPFAM" id="SSF52540">
    <property type="entry name" value="P-loop containing nucleoside triphosphate hydrolases"/>
    <property type="match status" value="2"/>
</dbReference>
<dbReference type="PANTHER" id="PTHR46638:SF1">
    <property type="entry name" value="CORRINOID ADENOSYLTRANSFERASE"/>
    <property type="match status" value="1"/>
</dbReference>
<name>A2CC13_PROM3</name>
<sequence>MASQTAASKTPRNRQTSSGRRGRGIGIATAAESNERSHGQLHIYDGEGKGKSQAALGVVLRTIGLGICEQRRTRVLLLRFLKGPGRAYDEDAAIEALQQGFPHLIDQVRTGRGEFFIAEDATRFDRQEAQRGWDIAKGAIASALYSVVVLDELNPVLDLGLLAVDDVVKTLTDRPDGMEIIVTGRAAPRALVQVADLHSEMRAHRRPEPQDDSVIPFLPTGGIEIYTGEGKGKSTSALGKALQAIGRGISQDKSHRVLILQWLKGGNGYTEDAAIAALRESYPHLVDHLRSGRDAIVWRGQQQPIDYVEAERAWEIARAAIASGLYKTVILDELNPSVDLELIPVEPIVQTLLRKPAETEVIITGRCKNQPAYFDLAGVHSEMVCHKHYAEQGVDLKRGVDY</sequence>
<reference evidence="2 3" key="1">
    <citation type="journal article" date="2007" name="PLoS Genet.">
        <title>Patterns and implications of gene gain and loss in the evolution of Prochlorococcus.</title>
        <authorList>
            <person name="Kettler G.C."/>
            <person name="Martiny A.C."/>
            <person name="Huang K."/>
            <person name="Zucker J."/>
            <person name="Coleman M.L."/>
            <person name="Rodrigue S."/>
            <person name="Chen F."/>
            <person name="Lapidus A."/>
            <person name="Ferriera S."/>
            <person name="Johnson J."/>
            <person name="Steglich C."/>
            <person name="Church G.M."/>
            <person name="Richardson P."/>
            <person name="Chisholm S.W."/>
        </authorList>
    </citation>
    <scope>NUCLEOTIDE SEQUENCE [LARGE SCALE GENOMIC DNA]</scope>
    <source>
        <strain evidence="2 3">MIT 9303</strain>
    </source>
</reference>
<dbReference type="KEGG" id="pmf:P9303_22881"/>
<proteinExistence type="predicted"/>
<evidence type="ECO:0000313" key="2">
    <source>
        <dbReference type="EMBL" id="ABM79023.1"/>
    </source>
</evidence>
<dbReference type="Gene3D" id="3.40.50.300">
    <property type="entry name" value="P-loop containing nucleotide triphosphate hydrolases"/>
    <property type="match status" value="2"/>
</dbReference>
<dbReference type="HOGENOM" id="CLU_733479_0_0_3"/>
<evidence type="ECO:0000313" key="3">
    <source>
        <dbReference type="Proteomes" id="UP000002274"/>
    </source>
</evidence>
<dbReference type="Proteomes" id="UP000002274">
    <property type="component" value="Chromosome"/>
</dbReference>
<dbReference type="Pfam" id="PF02572">
    <property type="entry name" value="CobA_CobO_BtuR"/>
    <property type="match status" value="2"/>
</dbReference>
<dbReference type="AlphaFoldDB" id="A2CC13"/>
<dbReference type="GO" id="GO:0005524">
    <property type="term" value="F:ATP binding"/>
    <property type="evidence" value="ECO:0007669"/>
    <property type="project" value="InterPro"/>
</dbReference>
<gene>
    <name evidence="2" type="ordered locus">P9303_22881</name>
</gene>
<dbReference type="NCBIfam" id="NF005647">
    <property type="entry name" value="PRK07413.1"/>
    <property type="match status" value="1"/>
</dbReference>
<feature type="region of interest" description="Disordered" evidence="1">
    <location>
        <begin position="1"/>
        <end position="23"/>
    </location>
</feature>
<dbReference type="CDD" id="cd00561">
    <property type="entry name" value="CobA_ACA"/>
    <property type="match status" value="1"/>
</dbReference>
<protein>
    <submittedName>
        <fullName evidence="2">ATP:corrinoid adenosyltransferase BtuR/CobO/CobP</fullName>
    </submittedName>
</protein>
<dbReference type="InterPro" id="IPR027417">
    <property type="entry name" value="P-loop_NTPase"/>
</dbReference>
<organism evidence="2 3">
    <name type="scientific">Prochlorococcus marinus (strain MIT 9303)</name>
    <dbReference type="NCBI Taxonomy" id="59922"/>
    <lineage>
        <taxon>Bacteria</taxon>
        <taxon>Bacillati</taxon>
        <taxon>Cyanobacteriota</taxon>
        <taxon>Cyanophyceae</taxon>
        <taxon>Synechococcales</taxon>
        <taxon>Prochlorococcaceae</taxon>
        <taxon>Prochlorococcus</taxon>
    </lineage>
</organism>
<dbReference type="GO" id="GO:0008817">
    <property type="term" value="F:corrinoid adenosyltransferase activity"/>
    <property type="evidence" value="ECO:0007669"/>
    <property type="project" value="InterPro"/>
</dbReference>
<dbReference type="PANTHER" id="PTHR46638">
    <property type="entry name" value="CORRINOID ADENOSYLTRANSFERASE"/>
    <property type="match status" value="1"/>
</dbReference>
<dbReference type="GO" id="GO:0009236">
    <property type="term" value="P:cobalamin biosynthetic process"/>
    <property type="evidence" value="ECO:0007669"/>
    <property type="project" value="InterPro"/>
</dbReference>